<dbReference type="AlphaFoldDB" id="A0A6J1QUK5"/>
<keyword evidence="3 8" id="KW-0812">Transmembrane</keyword>
<name>A0A6J1QUK5_9HYME</name>
<feature type="transmembrane region" description="Helical" evidence="8">
    <location>
        <begin position="127"/>
        <end position="149"/>
    </location>
</feature>
<comment type="similarity">
    <text evidence="8">Belongs to the insect chemoreceptor superfamily. Gustatory receptor (GR) family.</text>
</comment>
<dbReference type="GeneID" id="112462799"/>
<dbReference type="GO" id="GO:0030425">
    <property type="term" value="C:dendrite"/>
    <property type="evidence" value="ECO:0007669"/>
    <property type="project" value="TreeGrafter"/>
</dbReference>
<keyword evidence="5 8" id="KW-0472">Membrane</keyword>
<evidence type="ECO:0000256" key="1">
    <source>
        <dbReference type="ARBA" id="ARBA00004651"/>
    </source>
</evidence>
<dbReference type="RefSeq" id="XP_024884596.1">
    <property type="nucleotide sequence ID" value="XM_025028828.1"/>
</dbReference>
<keyword evidence="4 8" id="KW-1133">Transmembrane helix</keyword>
<feature type="transmembrane region" description="Helical" evidence="8">
    <location>
        <begin position="86"/>
        <end position="107"/>
    </location>
</feature>
<feature type="transmembrane region" description="Helical" evidence="8">
    <location>
        <begin position="56"/>
        <end position="74"/>
    </location>
</feature>
<proteinExistence type="inferred from homology"/>
<evidence type="ECO:0000256" key="5">
    <source>
        <dbReference type="ARBA" id="ARBA00023136"/>
    </source>
</evidence>
<keyword evidence="6 8" id="KW-0675">Receptor</keyword>
<comment type="function">
    <text evidence="8">Gustatory receptor which mediates acceptance or avoidance behavior, depending on its substrates.</text>
</comment>
<dbReference type="GO" id="GO:0007165">
    <property type="term" value="P:signal transduction"/>
    <property type="evidence" value="ECO:0007669"/>
    <property type="project" value="UniProtKB-KW"/>
</dbReference>
<sequence>MVTLRPTTDLLSNVICIYICCLINKLINPPLKFQRRAKCKMWKKWQLFYATDFQSLMYPCFVFCNVLGTFPYRINASIIETSKQRYILPTVVLCVFCIYELVVLYMINIAGAIKFRDMPKTLESNCFHVLGIFIVIVTYISSGTRMHLLQTIINVSSKLPLNSYQKLSRLIHTKDILSFFFLVTITVYYYSNLNFDSWYKFLVPYIFVLVFQMDMLYMNLVCILKTCFKRIDDNLINLRELVVNDEPHLLWRIYHKHKNPSLLMELKALKKQHLTISDAVQMLNMIFSLQLLATIIMTFAELTFQLYFYIVHWKTGMIMNDLGDLIHDLFSIMTITYYAVKITLIVWACETGKDQAMKIGMTVHNLLNNSSDEQIKDELQLFSLQILDCENAFAAKGLIVDATLLTAIVSNITTYLLILIQFLITSHTCNGNIVNNVTQII</sequence>
<dbReference type="PANTHER" id="PTHR21143">
    <property type="entry name" value="INVERTEBRATE GUSTATORY RECEPTOR"/>
    <property type="match status" value="1"/>
</dbReference>
<keyword evidence="2 8" id="KW-1003">Cell membrane</keyword>
<dbReference type="GO" id="GO:0050909">
    <property type="term" value="P:sensory perception of taste"/>
    <property type="evidence" value="ECO:0007669"/>
    <property type="project" value="InterPro"/>
</dbReference>
<dbReference type="InterPro" id="IPR013604">
    <property type="entry name" value="7TM_chemorcpt"/>
</dbReference>
<feature type="transmembrane region" description="Helical" evidence="8">
    <location>
        <begin position="291"/>
        <end position="310"/>
    </location>
</feature>
<dbReference type="GO" id="GO:0043025">
    <property type="term" value="C:neuronal cell body"/>
    <property type="evidence" value="ECO:0007669"/>
    <property type="project" value="TreeGrafter"/>
</dbReference>
<accession>A0A6J1QUK5</accession>
<gene>
    <name evidence="10" type="primary">LOC112462799</name>
</gene>
<dbReference type="GO" id="GO:0007635">
    <property type="term" value="P:chemosensory behavior"/>
    <property type="evidence" value="ECO:0007669"/>
    <property type="project" value="TreeGrafter"/>
</dbReference>
<feature type="transmembrane region" description="Helical" evidence="8">
    <location>
        <begin position="402"/>
        <end position="424"/>
    </location>
</feature>
<evidence type="ECO:0000256" key="7">
    <source>
        <dbReference type="ARBA" id="ARBA00023224"/>
    </source>
</evidence>
<feature type="transmembrane region" description="Helical" evidence="8">
    <location>
        <begin position="202"/>
        <end position="224"/>
    </location>
</feature>
<organism evidence="9 10">
    <name type="scientific">Temnothorax curvispinosus</name>
    <dbReference type="NCBI Taxonomy" id="300111"/>
    <lineage>
        <taxon>Eukaryota</taxon>
        <taxon>Metazoa</taxon>
        <taxon>Ecdysozoa</taxon>
        <taxon>Arthropoda</taxon>
        <taxon>Hexapoda</taxon>
        <taxon>Insecta</taxon>
        <taxon>Pterygota</taxon>
        <taxon>Neoptera</taxon>
        <taxon>Endopterygota</taxon>
        <taxon>Hymenoptera</taxon>
        <taxon>Apocrita</taxon>
        <taxon>Aculeata</taxon>
        <taxon>Formicoidea</taxon>
        <taxon>Formicidae</taxon>
        <taxon>Myrmicinae</taxon>
        <taxon>Temnothorax</taxon>
    </lineage>
</organism>
<keyword evidence="9" id="KW-1185">Reference proteome</keyword>
<comment type="subcellular location">
    <subcellularLocation>
        <location evidence="1 8">Cell membrane</location>
        <topology evidence="1 8">Multi-pass membrane protein</topology>
    </subcellularLocation>
</comment>
<protein>
    <recommendedName>
        <fullName evidence="8">Gustatory receptor</fullName>
    </recommendedName>
</protein>
<feature type="transmembrane region" description="Helical" evidence="8">
    <location>
        <begin position="170"/>
        <end position="190"/>
    </location>
</feature>
<dbReference type="Pfam" id="PF08395">
    <property type="entry name" value="7tm_7"/>
    <property type="match status" value="1"/>
</dbReference>
<evidence type="ECO:0000256" key="2">
    <source>
        <dbReference type="ARBA" id="ARBA00022475"/>
    </source>
</evidence>
<evidence type="ECO:0000256" key="3">
    <source>
        <dbReference type="ARBA" id="ARBA00022692"/>
    </source>
</evidence>
<comment type="caution">
    <text evidence="8">Lacks conserved residue(s) required for the propagation of feature annotation.</text>
</comment>
<feature type="transmembrane region" description="Helical" evidence="8">
    <location>
        <begin position="330"/>
        <end position="349"/>
    </location>
</feature>
<reference evidence="10" key="1">
    <citation type="submission" date="2025-08" db="UniProtKB">
        <authorList>
            <consortium name="RefSeq"/>
        </authorList>
    </citation>
    <scope>IDENTIFICATION</scope>
    <source>
        <tissue evidence="10">Whole body</tissue>
    </source>
</reference>
<dbReference type="Proteomes" id="UP000504618">
    <property type="component" value="Unplaced"/>
</dbReference>
<evidence type="ECO:0000256" key="6">
    <source>
        <dbReference type="ARBA" id="ARBA00023170"/>
    </source>
</evidence>
<keyword evidence="7 8" id="KW-0807">Transducer</keyword>
<dbReference type="GO" id="GO:0030424">
    <property type="term" value="C:axon"/>
    <property type="evidence" value="ECO:0007669"/>
    <property type="project" value="TreeGrafter"/>
</dbReference>
<dbReference type="GO" id="GO:0005886">
    <property type="term" value="C:plasma membrane"/>
    <property type="evidence" value="ECO:0007669"/>
    <property type="project" value="UniProtKB-SubCell"/>
</dbReference>
<evidence type="ECO:0000313" key="9">
    <source>
        <dbReference type="Proteomes" id="UP000504618"/>
    </source>
</evidence>
<dbReference type="GO" id="GO:0008049">
    <property type="term" value="P:male courtship behavior"/>
    <property type="evidence" value="ECO:0007669"/>
    <property type="project" value="TreeGrafter"/>
</dbReference>
<dbReference type="OrthoDB" id="6366728at2759"/>
<dbReference type="PANTHER" id="PTHR21143:SF134">
    <property type="entry name" value="GUSTATORY RECEPTOR"/>
    <property type="match status" value="1"/>
</dbReference>
<evidence type="ECO:0000256" key="4">
    <source>
        <dbReference type="ARBA" id="ARBA00022989"/>
    </source>
</evidence>
<evidence type="ECO:0000313" key="10">
    <source>
        <dbReference type="RefSeq" id="XP_024884596.1"/>
    </source>
</evidence>
<evidence type="ECO:0000256" key="8">
    <source>
        <dbReference type="RuleBase" id="RU363108"/>
    </source>
</evidence>